<reference evidence="2" key="1">
    <citation type="submission" date="2022-08" db="UniProtKB">
        <authorList>
            <consortium name="EnsemblMetazoa"/>
        </authorList>
    </citation>
    <scope>IDENTIFICATION</scope>
    <source>
        <strain evidence="2">05x7-T-G4-1.051#20</strain>
    </source>
</reference>
<dbReference type="Proteomes" id="UP000005408">
    <property type="component" value="Unassembled WGS sequence"/>
</dbReference>
<name>A0A8W8IU77_MAGGI</name>
<protein>
    <recommendedName>
        <fullName evidence="1">Fibrinogen C-terminal domain-containing protein</fullName>
    </recommendedName>
</protein>
<dbReference type="EnsemblMetazoa" id="G15427.1">
    <property type="protein sequence ID" value="G15427.1:cds"/>
    <property type="gene ID" value="G15427"/>
</dbReference>
<keyword evidence="3" id="KW-1185">Reference proteome</keyword>
<dbReference type="SUPFAM" id="SSF56496">
    <property type="entry name" value="Fibrinogen C-terminal domain-like"/>
    <property type="match status" value="1"/>
</dbReference>
<dbReference type="InterPro" id="IPR002181">
    <property type="entry name" value="Fibrinogen_a/b/g_C_dom"/>
</dbReference>
<dbReference type="PROSITE" id="PS51406">
    <property type="entry name" value="FIBRINOGEN_C_2"/>
    <property type="match status" value="1"/>
</dbReference>
<evidence type="ECO:0000313" key="3">
    <source>
        <dbReference type="Proteomes" id="UP000005408"/>
    </source>
</evidence>
<dbReference type="GO" id="GO:0005615">
    <property type="term" value="C:extracellular space"/>
    <property type="evidence" value="ECO:0007669"/>
    <property type="project" value="TreeGrafter"/>
</dbReference>
<evidence type="ECO:0000313" key="2">
    <source>
        <dbReference type="EnsemblMetazoa" id="G15427.1:cds"/>
    </source>
</evidence>
<dbReference type="PANTHER" id="PTHR19143:SF458">
    <property type="entry name" value="FIBRINOGEN C-TERMINAL DOMAIN-CONTAINING PROTEIN-RELATED"/>
    <property type="match status" value="1"/>
</dbReference>
<organism evidence="2 3">
    <name type="scientific">Magallana gigas</name>
    <name type="common">Pacific oyster</name>
    <name type="synonym">Crassostrea gigas</name>
    <dbReference type="NCBI Taxonomy" id="29159"/>
    <lineage>
        <taxon>Eukaryota</taxon>
        <taxon>Metazoa</taxon>
        <taxon>Spiralia</taxon>
        <taxon>Lophotrochozoa</taxon>
        <taxon>Mollusca</taxon>
        <taxon>Bivalvia</taxon>
        <taxon>Autobranchia</taxon>
        <taxon>Pteriomorphia</taxon>
        <taxon>Ostreida</taxon>
        <taxon>Ostreoidea</taxon>
        <taxon>Ostreidae</taxon>
        <taxon>Magallana</taxon>
    </lineage>
</organism>
<dbReference type="InterPro" id="IPR014716">
    <property type="entry name" value="Fibrinogen_a/b/g_C_1"/>
</dbReference>
<proteinExistence type="predicted"/>
<dbReference type="AlphaFoldDB" id="A0A8W8IU77"/>
<dbReference type="SMART" id="SM00186">
    <property type="entry name" value="FBG"/>
    <property type="match status" value="1"/>
</dbReference>
<evidence type="ECO:0000259" key="1">
    <source>
        <dbReference type="PROSITE" id="PS51406"/>
    </source>
</evidence>
<dbReference type="Gene3D" id="3.90.215.10">
    <property type="entry name" value="Gamma Fibrinogen, chain A, domain 1"/>
    <property type="match status" value="1"/>
</dbReference>
<sequence length="314" mass="35412">MVIFSCLFVPYQYSGNQELNTCVLTGIRCSIEDKWEHHLYGIVVQFQNSTPSCRPVIAVSGCSFRDNVESLLELTPWNWKHLNSSFKVESPVTVDVSLTSHYRLTGKHINKLLNLQKQTDCASILKAIPNTKGRDGVYTIYPDMKTKKLVYCDMTTDGGGWTTYKDGFGKAGGEYWLGNENIYLLTTRTKQELRVDLQKSSGKKAYAKYSTFSLGSESQKYKLTVGGYSGNAGDALASHNGMKFTTKDQDNDTWKNNCAVRYIGGWWFGGCLECDLNGLYRPSAVDTWHSVSWYKFGNELRGMKKASMMIRSKI</sequence>
<dbReference type="InterPro" id="IPR050373">
    <property type="entry name" value="Fibrinogen_C-term_domain"/>
</dbReference>
<dbReference type="PANTHER" id="PTHR19143">
    <property type="entry name" value="FIBRINOGEN/TENASCIN/ANGIOPOEITIN"/>
    <property type="match status" value="1"/>
</dbReference>
<dbReference type="InterPro" id="IPR036056">
    <property type="entry name" value="Fibrinogen-like_C"/>
</dbReference>
<dbReference type="CDD" id="cd00087">
    <property type="entry name" value="FReD"/>
    <property type="match status" value="1"/>
</dbReference>
<dbReference type="Pfam" id="PF00147">
    <property type="entry name" value="Fibrinogen_C"/>
    <property type="match status" value="1"/>
</dbReference>
<accession>A0A8W8IU77</accession>
<feature type="domain" description="Fibrinogen C-terminal" evidence="1">
    <location>
        <begin position="112"/>
        <end position="314"/>
    </location>
</feature>
<dbReference type="NCBIfam" id="NF040941">
    <property type="entry name" value="GGGWT_bact"/>
    <property type="match status" value="1"/>
</dbReference>